<dbReference type="Proteomes" id="UP000005324">
    <property type="component" value="Unassembled WGS sequence"/>
</dbReference>
<protein>
    <submittedName>
        <fullName evidence="1">Uncharacterized protein</fullName>
    </submittedName>
</protein>
<evidence type="ECO:0000313" key="1">
    <source>
        <dbReference type="EMBL" id="EFH11455.1"/>
    </source>
</evidence>
<name>D5RML4_9PROT</name>
<organism evidence="1 2">
    <name type="scientific">Pseudoroseomonas cervicalis ATCC 49957</name>
    <dbReference type="NCBI Taxonomy" id="525371"/>
    <lineage>
        <taxon>Bacteria</taxon>
        <taxon>Pseudomonadati</taxon>
        <taxon>Pseudomonadota</taxon>
        <taxon>Alphaproteobacteria</taxon>
        <taxon>Acetobacterales</taxon>
        <taxon>Roseomonadaceae</taxon>
        <taxon>Roseomonas</taxon>
    </lineage>
</organism>
<evidence type="ECO:0000313" key="2">
    <source>
        <dbReference type="Proteomes" id="UP000005324"/>
    </source>
</evidence>
<dbReference type="AlphaFoldDB" id="D5RML4"/>
<gene>
    <name evidence="1" type="ORF">HMPREF0731_2325</name>
</gene>
<reference evidence="1 2" key="1">
    <citation type="submission" date="2010-04" db="EMBL/GenBank/DDBJ databases">
        <authorList>
            <person name="Qin X."/>
            <person name="Bachman B."/>
            <person name="Battles P."/>
            <person name="Bell A."/>
            <person name="Bess C."/>
            <person name="Bickham C."/>
            <person name="Chaboub L."/>
            <person name="Chen D."/>
            <person name="Coyle M."/>
            <person name="Deiros D.R."/>
            <person name="Dinh H."/>
            <person name="Forbes L."/>
            <person name="Fowler G."/>
            <person name="Francisco L."/>
            <person name="Fu Q."/>
            <person name="Gubbala S."/>
            <person name="Hale W."/>
            <person name="Han Y."/>
            <person name="Hemphill L."/>
            <person name="Highlander S.K."/>
            <person name="Hirani K."/>
            <person name="Hogues M."/>
            <person name="Jackson L."/>
            <person name="Jakkamsetti A."/>
            <person name="Javaid M."/>
            <person name="Jiang H."/>
            <person name="Korchina V."/>
            <person name="Kovar C."/>
            <person name="Lara F."/>
            <person name="Lee S."/>
            <person name="Mata R."/>
            <person name="Mathew T."/>
            <person name="Moen C."/>
            <person name="Morales K."/>
            <person name="Munidasa M."/>
            <person name="Nazareth L."/>
            <person name="Ngo R."/>
            <person name="Nguyen L."/>
            <person name="Okwuonu G."/>
            <person name="Ongeri F."/>
            <person name="Patil S."/>
            <person name="Petrosino J."/>
            <person name="Pham C."/>
            <person name="Pham P."/>
            <person name="Pu L.-L."/>
            <person name="Puazo M."/>
            <person name="Raj R."/>
            <person name="Reid J."/>
            <person name="Rouhana J."/>
            <person name="Saada N."/>
            <person name="Shang Y."/>
            <person name="Simmons D."/>
            <person name="Thornton R."/>
            <person name="Warren J."/>
            <person name="Weissenberger G."/>
            <person name="Zhang J."/>
            <person name="Zhang L."/>
            <person name="Zhou C."/>
            <person name="Zhu D."/>
            <person name="Muzny D."/>
            <person name="Worley K."/>
            <person name="Gibbs R."/>
        </authorList>
    </citation>
    <scope>NUCLEOTIDE SEQUENCE [LARGE SCALE GENOMIC DNA]</scope>
    <source>
        <strain evidence="1 2">ATCC 49957</strain>
    </source>
</reference>
<proteinExistence type="predicted"/>
<accession>D5RML4</accession>
<sequence length="51" mass="5140">MVPAALRLSTASQSPGRLFSMMEEGMVPVTVSDTPGLSLPPLLGGQGAAGR</sequence>
<dbReference type="HOGENOM" id="CLU_3103329_0_0_5"/>
<keyword evidence="2" id="KW-1185">Reference proteome</keyword>
<dbReference type="EMBL" id="ADVL01000383">
    <property type="protein sequence ID" value="EFH11455.1"/>
    <property type="molecule type" value="Genomic_DNA"/>
</dbReference>
<comment type="caution">
    <text evidence="1">The sequence shown here is derived from an EMBL/GenBank/DDBJ whole genome shotgun (WGS) entry which is preliminary data.</text>
</comment>